<gene>
    <name evidence="1" type="ORF">BGM30_40790</name>
</gene>
<proteinExistence type="predicted"/>
<comment type="caution">
    <text evidence="1">The sequence shown here is derived from an EMBL/GenBank/DDBJ whole genome shotgun (WGS) entry which is preliminary data.</text>
</comment>
<dbReference type="AlphaFoldDB" id="A0A2H6BXU1"/>
<dbReference type="Proteomes" id="UP000236321">
    <property type="component" value="Unassembled WGS sequence"/>
</dbReference>
<name>A0A2H6BXU1_MICAE</name>
<reference evidence="2" key="1">
    <citation type="submission" date="2017-12" db="EMBL/GenBank/DDBJ databases">
        <title>Improved Draft Genome Sequence of Microcystis aeruginosa NIES-298, a Microcystin-Producing Cyanobacterium from Lake Kasumigaura, Japan.</title>
        <authorList>
            <person name="Yamaguchi H."/>
            <person name="Suzuki S."/>
            <person name="Kawachi M."/>
        </authorList>
    </citation>
    <scope>NUCLEOTIDE SEQUENCE [LARGE SCALE GENOMIC DNA]</scope>
    <source>
        <strain evidence="2">NIES-298</strain>
    </source>
</reference>
<organism evidence="1 2">
    <name type="scientific">Microcystis aeruginosa NIES-298</name>
    <dbReference type="NCBI Taxonomy" id="449468"/>
    <lineage>
        <taxon>Bacteria</taxon>
        <taxon>Bacillati</taxon>
        <taxon>Cyanobacteriota</taxon>
        <taxon>Cyanophyceae</taxon>
        <taxon>Oscillatoriophycideae</taxon>
        <taxon>Chroococcales</taxon>
        <taxon>Microcystaceae</taxon>
        <taxon>Microcystis</taxon>
    </lineage>
</organism>
<dbReference type="RefSeq" id="WP_002733689.1">
    <property type="nucleotide sequence ID" value="NZ_BEIU01000003.1"/>
</dbReference>
<evidence type="ECO:0000313" key="2">
    <source>
        <dbReference type="Proteomes" id="UP000236321"/>
    </source>
</evidence>
<protein>
    <submittedName>
        <fullName evidence="1">Uncharacterized protein</fullName>
    </submittedName>
</protein>
<evidence type="ECO:0000313" key="1">
    <source>
        <dbReference type="EMBL" id="GBD54986.1"/>
    </source>
</evidence>
<accession>A0A2H6BXU1</accession>
<sequence>MKTGEIIRVIAIIVVGAILMFLIQPFIFRTGAIWSPSVQDPGAALASWASGAYMVAAGVVFGLSIACTILWCVMTAKSAARRPDELRAWSLWWWLLGIVPILSIGLAIGFFNPIEELRLLLALFFVLDILILFWLPTASSTPGLLIYTPPLSHQLRDIIDRF</sequence>
<dbReference type="EMBL" id="BEYQ01000016">
    <property type="protein sequence ID" value="GBD54986.1"/>
    <property type="molecule type" value="Genomic_DNA"/>
</dbReference>